<reference evidence="1" key="1">
    <citation type="journal article" date="2014" name="Int. J. Syst. Evol. Microbiol.">
        <title>Complete genome sequence of Corynebacterium casei LMG S-19264T (=DSM 44701T), isolated from a smear-ripened cheese.</title>
        <authorList>
            <consortium name="US DOE Joint Genome Institute (JGI-PGF)"/>
            <person name="Walter F."/>
            <person name="Albersmeier A."/>
            <person name="Kalinowski J."/>
            <person name="Ruckert C."/>
        </authorList>
    </citation>
    <scope>NUCLEOTIDE SEQUENCE</scope>
    <source>
        <strain evidence="1">CGMCC 4.7398</strain>
    </source>
</reference>
<proteinExistence type="predicted"/>
<reference evidence="1" key="2">
    <citation type="submission" date="2020-09" db="EMBL/GenBank/DDBJ databases">
        <authorList>
            <person name="Sun Q."/>
            <person name="Zhou Y."/>
        </authorList>
    </citation>
    <scope>NUCLEOTIDE SEQUENCE</scope>
    <source>
        <strain evidence="1">CGMCC 4.7398</strain>
    </source>
</reference>
<dbReference type="EMBL" id="BNAS01000005">
    <property type="protein sequence ID" value="GHH76007.1"/>
    <property type="molecule type" value="Genomic_DNA"/>
</dbReference>
<name>A0A919G0N8_9MICO</name>
<dbReference type="AlphaFoldDB" id="A0A919G0N8"/>
<accession>A0A919G0N8</accession>
<gene>
    <name evidence="1" type="ORF">GCM10017772_33380</name>
</gene>
<dbReference type="Proteomes" id="UP000627369">
    <property type="component" value="Unassembled WGS sequence"/>
</dbReference>
<evidence type="ECO:0000313" key="2">
    <source>
        <dbReference type="Proteomes" id="UP000627369"/>
    </source>
</evidence>
<organism evidence="1 2">
    <name type="scientific">Promicromonospora soli</name>
    <dbReference type="NCBI Taxonomy" id="2035533"/>
    <lineage>
        <taxon>Bacteria</taxon>
        <taxon>Bacillati</taxon>
        <taxon>Actinomycetota</taxon>
        <taxon>Actinomycetes</taxon>
        <taxon>Micrococcales</taxon>
        <taxon>Promicromonosporaceae</taxon>
        <taxon>Promicromonospora</taxon>
    </lineage>
</organism>
<keyword evidence="2" id="KW-1185">Reference proteome</keyword>
<dbReference type="RefSeq" id="WP_189670419.1">
    <property type="nucleotide sequence ID" value="NZ_BNAS01000005.1"/>
</dbReference>
<protein>
    <submittedName>
        <fullName evidence="1">Uncharacterized protein</fullName>
    </submittedName>
</protein>
<evidence type="ECO:0000313" key="1">
    <source>
        <dbReference type="EMBL" id="GHH76007.1"/>
    </source>
</evidence>
<comment type="caution">
    <text evidence="1">The sequence shown here is derived from an EMBL/GenBank/DDBJ whole genome shotgun (WGS) entry which is preliminary data.</text>
</comment>
<sequence>MLMSFVIEYDRRTGAVRVEEFTGERANRAGVLRRLELERARTDKNIEIVSLVSDSLETIRSTHSRYFMAELA</sequence>